<dbReference type="Proteomes" id="UP000349468">
    <property type="component" value="Unassembled WGS sequence"/>
</dbReference>
<protein>
    <submittedName>
        <fullName evidence="2">Uncharacterized protein</fullName>
    </submittedName>
</protein>
<evidence type="ECO:0000256" key="1">
    <source>
        <dbReference type="SAM" id="Phobius"/>
    </source>
</evidence>
<reference evidence="2 3" key="1">
    <citation type="submission" date="2019-09" db="EMBL/GenBank/DDBJ databases">
        <authorList>
            <person name="Chandra G."/>
            <person name="Truman W A."/>
        </authorList>
    </citation>
    <scope>NUCLEOTIDE SEQUENCE [LARGE SCALE GENOMIC DNA]</scope>
    <source>
        <strain evidence="2">PS870</strain>
    </source>
</reference>
<organism evidence="2 3">
    <name type="scientific">Pseudomonas fluorescens</name>
    <dbReference type="NCBI Taxonomy" id="294"/>
    <lineage>
        <taxon>Bacteria</taxon>
        <taxon>Pseudomonadati</taxon>
        <taxon>Pseudomonadota</taxon>
        <taxon>Gammaproteobacteria</taxon>
        <taxon>Pseudomonadales</taxon>
        <taxon>Pseudomonadaceae</taxon>
        <taxon>Pseudomonas</taxon>
    </lineage>
</organism>
<accession>A0A5E7K823</accession>
<dbReference type="EMBL" id="CABVIK010000007">
    <property type="protein sequence ID" value="VVO98161.1"/>
    <property type="molecule type" value="Genomic_DNA"/>
</dbReference>
<name>A0A5E7K823_PSEFL</name>
<dbReference type="AlphaFoldDB" id="A0A5E7K823"/>
<keyword evidence="1" id="KW-1133">Transmembrane helix</keyword>
<proteinExistence type="predicted"/>
<keyword evidence="1" id="KW-0812">Transmembrane</keyword>
<keyword evidence="1" id="KW-0472">Membrane</keyword>
<evidence type="ECO:0000313" key="3">
    <source>
        <dbReference type="Proteomes" id="UP000349468"/>
    </source>
</evidence>
<feature type="transmembrane region" description="Helical" evidence="1">
    <location>
        <begin position="44"/>
        <end position="68"/>
    </location>
</feature>
<evidence type="ECO:0000313" key="2">
    <source>
        <dbReference type="EMBL" id="VVO98161.1"/>
    </source>
</evidence>
<gene>
    <name evidence="2" type="ORF">PS870_02674</name>
</gene>
<sequence length="102" mass="11153">MNSASSAPISFGAQTLPATFIRSSYQMSRCWFHLMLPPVRLHTMTFWMLLVSGLVSASSTLDLSGIFLPARMPSSAVMTTLDLQSMMRPARASGEKPPNTTE</sequence>